<dbReference type="EMBL" id="CM055763">
    <property type="protein sequence ID" value="KAJ7985532.1"/>
    <property type="molecule type" value="Genomic_DNA"/>
</dbReference>
<comment type="caution">
    <text evidence="1">The sequence shown here is derived from an EMBL/GenBank/DDBJ whole genome shotgun (WGS) entry which is preliminary data.</text>
</comment>
<sequence>MLCLAFIRPFVPAAGYDGSFEQDESNNIQSTVLHKWCALISDSLKQTVMENVFDDDRFIHLHLKAFCDI</sequence>
<proteinExistence type="predicted"/>
<name>A0ACC2F2F5_DALPE</name>
<keyword evidence="2" id="KW-1185">Reference proteome</keyword>
<organism evidence="1 2">
    <name type="scientific">Dallia pectoralis</name>
    <name type="common">Alaska blackfish</name>
    <dbReference type="NCBI Taxonomy" id="75939"/>
    <lineage>
        <taxon>Eukaryota</taxon>
        <taxon>Metazoa</taxon>
        <taxon>Chordata</taxon>
        <taxon>Craniata</taxon>
        <taxon>Vertebrata</taxon>
        <taxon>Euteleostomi</taxon>
        <taxon>Actinopterygii</taxon>
        <taxon>Neopterygii</taxon>
        <taxon>Teleostei</taxon>
        <taxon>Protacanthopterygii</taxon>
        <taxon>Esociformes</taxon>
        <taxon>Umbridae</taxon>
        <taxon>Dallia</taxon>
    </lineage>
</organism>
<reference evidence="1" key="1">
    <citation type="submission" date="2021-05" db="EMBL/GenBank/DDBJ databases">
        <authorList>
            <person name="Pan Q."/>
            <person name="Jouanno E."/>
            <person name="Zahm M."/>
            <person name="Klopp C."/>
            <person name="Cabau C."/>
            <person name="Louis A."/>
            <person name="Berthelot C."/>
            <person name="Parey E."/>
            <person name="Roest Crollius H."/>
            <person name="Montfort J."/>
            <person name="Robinson-Rechavi M."/>
            <person name="Bouchez O."/>
            <person name="Lampietro C."/>
            <person name="Lopez Roques C."/>
            <person name="Donnadieu C."/>
            <person name="Postlethwait J."/>
            <person name="Bobe J."/>
            <person name="Dillon D."/>
            <person name="Chandos A."/>
            <person name="von Hippel F."/>
            <person name="Guiguen Y."/>
        </authorList>
    </citation>
    <scope>NUCLEOTIDE SEQUENCE</scope>
    <source>
        <strain evidence="1">YG-Jan2019</strain>
    </source>
</reference>
<evidence type="ECO:0000313" key="2">
    <source>
        <dbReference type="Proteomes" id="UP001157502"/>
    </source>
</evidence>
<protein>
    <submittedName>
        <fullName evidence="1">Uncharacterized protein</fullName>
    </submittedName>
</protein>
<accession>A0ACC2F2F5</accession>
<evidence type="ECO:0000313" key="1">
    <source>
        <dbReference type="EMBL" id="KAJ7985532.1"/>
    </source>
</evidence>
<dbReference type="Proteomes" id="UP001157502">
    <property type="component" value="Chromosome 36"/>
</dbReference>
<gene>
    <name evidence="1" type="ORF">DPEC_G00353030</name>
</gene>